<dbReference type="Proteomes" id="UP000184604">
    <property type="component" value="Chromosome"/>
</dbReference>
<proteinExistence type="predicted"/>
<evidence type="ECO:0000313" key="2">
    <source>
        <dbReference type="Proteomes" id="UP000184604"/>
    </source>
</evidence>
<name>A0A1L5F2Y9_CLOKL</name>
<evidence type="ECO:0000313" key="1">
    <source>
        <dbReference type="EMBL" id="APM37364.1"/>
    </source>
</evidence>
<organism evidence="1 2">
    <name type="scientific">Clostridium kluyveri</name>
    <dbReference type="NCBI Taxonomy" id="1534"/>
    <lineage>
        <taxon>Bacteria</taxon>
        <taxon>Bacillati</taxon>
        <taxon>Bacillota</taxon>
        <taxon>Clostridia</taxon>
        <taxon>Eubacteriales</taxon>
        <taxon>Clostridiaceae</taxon>
        <taxon>Clostridium</taxon>
    </lineage>
</organism>
<accession>A0A1L5F2Y9</accession>
<reference evidence="1 2" key="1">
    <citation type="submission" date="2016-12" db="EMBL/GenBank/DDBJ databases">
        <title>Complete genome sequence of Clostridium kluyveri JZZ isolated from the pit mud of a Chinese flavor liquor-making factory.</title>
        <authorList>
            <person name="Wang Y."/>
        </authorList>
    </citation>
    <scope>NUCLEOTIDE SEQUENCE [LARGE SCALE GENOMIC DNA]</scope>
    <source>
        <strain evidence="1 2">JZZ</strain>
    </source>
</reference>
<dbReference type="AlphaFoldDB" id="A0A1L5F2Y9"/>
<protein>
    <submittedName>
        <fullName evidence="1">Uncharacterized protein</fullName>
    </submittedName>
</protein>
<dbReference type="EMBL" id="CP018335">
    <property type="protein sequence ID" value="APM37364.1"/>
    <property type="molecule type" value="Genomic_DNA"/>
</dbReference>
<sequence>MRDGIREKLLDSIPALKECYEPTVPDKSTEKPYAVILQGSDDKQNNPTSYNRGIQIWLYDKRLTFNTLDSLMDKVIAALDLQTIIEDTGESYTCVFNGTVGDDFADEEWDAITRGLNFNVIALHEENDSYVDAWAGAVAAYINNLINIPAYPSEYWIKNFAAPSVLCRIIKSNLSPATLGANRVMKTIRCHFVSKDKSMANKLIDTVENQLIQDTKIPLDIEDRRYLTISSIREDREADPFTVGQLSVDFFRLENIKRKNIPVMNKIQGRGSMKE</sequence>
<dbReference type="OrthoDB" id="1679953at2"/>
<gene>
    <name evidence="1" type="ORF">BS101_00570</name>
</gene>
<dbReference type="RefSeq" id="WP_073537084.1">
    <property type="nucleotide sequence ID" value="NZ_CP018335.1"/>
</dbReference>